<evidence type="ECO:0000313" key="3">
    <source>
        <dbReference type="EMBL" id="PWI70926.1"/>
    </source>
</evidence>
<reference evidence="3" key="1">
    <citation type="submission" date="2015-05" db="EMBL/GenBank/DDBJ databases">
        <authorList>
            <person name="Wang D.B."/>
            <person name="Wang M."/>
        </authorList>
    </citation>
    <scope>NUCLEOTIDE SEQUENCE</scope>
    <source>
        <strain evidence="3">36-1</strain>
    </source>
</reference>
<name>A0A2U3E8T2_PURLI</name>
<dbReference type="Proteomes" id="UP000245956">
    <property type="component" value="Unassembled WGS sequence"/>
</dbReference>
<gene>
    <name evidence="3" type="ORF">PCL_12294</name>
    <name evidence="2" type="ORF">Purlil1_5232</name>
</gene>
<proteinExistence type="predicted"/>
<organism evidence="3 4">
    <name type="scientific">Purpureocillium lilacinum</name>
    <name type="common">Paecilomyces lilacinus</name>
    <dbReference type="NCBI Taxonomy" id="33203"/>
    <lineage>
        <taxon>Eukaryota</taxon>
        <taxon>Fungi</taxon>
        <taxon>Dikarya</taxon>
        <taxon>Ascomycota</taxon>
        <taxon>Pezizomycotina</taxon>
        <taxon>Sordariomycetes</taxon>
        <taxon>Hypocreomycetidae</taxon>
        <taxon>Hypocreales</taxon>
        <taxon>Ophiocordycipitaceae</taxon>
        <taxon>Purpureocillium</taxon>
    </lineage>
</organism>
<dbReference type="AlphaFoldDB" id="A0A2U3E8T2"/>
<evidence type="ECO:0000313" key="2">
    <source>
        <dbReference type="EMBL" id="KAK4090560.1"/>
    </source>
</evidence>
<feature type="region of interest" description="Disordered" evidence="1">
    <location>
        <begin position="180"/>
        <end position="207"/>
    </location>
</feature>
<evidence type="ECO:0000256" key="1">
    <source>
        <dbReference type="SAM" id="MobiDB-lite"/>
    </source>
</evidence>
<reference evidence="3 4" key="2">
    <citation type="journal article" date="2016" name="Front. Microbiol.">
        <title>Genome and transcriptome sequences reveal the specific parasitism of the nematophagous Purpureocillium lilacinum 36-1.</title>
        <authorList>
            <person name="Xie J."/>
            <person name="Li S."/>
            <person name="Mo C."/>
            <person name="Xiao X."/>
            <person name="Peng D."/>
            <person name="Wang G."/>
            <person name="Xiao Y."/>
        </authorList>
    </citation>
    <scope>NUCLEOTIDE SEQUENCE [LARGE SCALE GENOMIC DNA]</scope>
    <source>
        <strain evidence="3 4">36-1</strain>
    </source>
</reference>
<reference evidence="2 5" key="4">
    <citation type="journal article" date="2024" name="Microbiol. Resour. Announc.">
        <title>Genome annotations for the ascomycete fungi Trichoderma harzianum, Trichoderma aggressivum, and Purpureocillium lilacinum.</title>
        <authorList>
            <person name="Beijen E.P.W."/>
            <person name="Ohm R.A."/>
        </authorList>
    </citation>
    <scope>NUCLEOTIDE SEQUENCE [LARGE SCALE GENOMIC DNA]</scope>
    <source>
        <strain evidence="2 5">CBS 150709</strain>
    </source>
</reference>
<comment type="caution">
    <text evidence="3">The sequence shown here is derived from an EMBL/GenBank/DDBJ whole genome shotgun (WGS) entry which is preliminary data.</text>
</comment>
<keyword evidence="5" id="KW-1185">Reference proteome</keyword>
<dbReference type="EMBL" id="JAWRVI010000015">
    <property type="protein sequence ID" value="KAK4090560.1"/>
    <property type="molecule type" value="Genomic_DNA"/>
</dbReference>
<dbReference type="Proteomes" id="UP001287286">
    <property type="component" value="Unassembled WGS sequence"/>
</dbReference>
<evidence type="ECO:0000313" key="5">
    <source>
        <dbReference type="Proteomes" id="UP001287286"/>
    </source>
</evidence>
<sequence length="238" mass="26100">MPLLLVCNASRAGGTRSRVHVTAHHLTRGAAAAGLSNNPRHSSHPRCAPWSCFTRGPPTLVPRLPRQVAACTAHAVATPRSRSLAGPPPPTFRSSAPPQWKAACSRAVQRLADRCQQACRRSCQAAGREDAAVQLLNRPALQRRRRHGIMVESWASDCPWAAFVKGPHPWKDNVTCLTRRPRPERATSDGRPVSHARGHGETGHRRLASQKPVLTWRFSRSMHVATGRATQSTRHVLP</sequence>
<reference evidence="2" key="3">
    <citation type="submission" date="2023-11" db="EMBL/GenBank/DDBJ databases">
        <authorList>
            <person name="Beijen E."/>
            <person name="Ohm R.A."/>
        </authorList>
    </citation>
    <scope>NUCLEOTIDE SEQUENCE</scope>
    <source>
        <strain evidence="2">CBS 150709</strain>
    </source>
</reference>
<protein>
    <submittedName>
        <fullName evidence="3">Uncharacterized protein</fullName>
    </submittedName>
</protein>
<evidence type="ECO:0000313" key="4">
    <source>
        <dbReference type="Proteomes" id="UP000245956"/>
    </source>
</evidence>
<dbReference type="EMBL" id="LCWV01000008">
    <property type="protein sequence ID" value="PWI70926.1"/>
    <property type="molecule type" value="Genomic_DNA"/>
</dbReference>
<accession>A0A2U3E8T2</accession>